<dbReference type="Proteomes" id="UP000216984">
    <property type="component" value="Unassembled WGS sequence"/>
</dbReference>
<name>A0A7Z1DRD2_9GAMM</name>
<dbReference type="EMBL" id="NEFY01000035">
    <property type="protein sequence ID" value="OZC34588.1"/>
    <property type="molecule type" value="Genomic_DNA"/>
</dbReference>
<organism evidence="1 2">
    <name type="scientific">Marinobacter vinifirmus</name>
    <dbReference type="NCBI Taxonomy" id="355591"/>
    <lineage>
        <taxon>Bacteria</taxon>
        <taxon>Pseudomonadati</taxon>
        <taxon>Pseudomonadota</taxon>
        <taxon>Gammaproteobacteria</taxon>
        <taxon>Pseudomonadales</taxon>
        <taxon>Marinobacteraceae</taxon>
        <taxon>Marinobacter</taxon>
    </lineage>
</organism>
<gene>
    <name evidence="1" type="ORF">B9Q17_09995</name>
</gene>
<proteinExistence type="predicted"/>
<keyword evidence="2" id="KW-1185">Reference proteome</keyword>
<protein>
    <submittedName>
        <fullName evidence="1">Uncharacterized protein</fullName>
    </submittedName>
</protein>
<evidence type="ECO:0000313" key="1">
    <source>
        <dbReference type="EMBL" id="OZC34588.1"/>
    </source>
</evidence>
<comment type="caution">
    <text evidence="1">The sequence shown here is derived from an EMBL/GenBank/DDBJ whole genome shotgun (WGS) entry which is preliminary data.</text>
</comment>
<sequence length="70" mass="7867">MLRGLAMAGIKQMSENTQNLVSFIGSLPSAKNVRVYTQEQQQVMNLEGETAAVRRAVIRQRNSNQSKKLF</sequence>
<reference evidence="1 2" key="1">
    <citation type="submission" date="2017-06" db="EMBL/GenBank/DDBJ databases">
        <title>Draft genome sequence of the halophilic bacterium Marinobacter vinifirmus FB1.</title>
        <authorList>
            <person name="Stepanov V.G."/>
            <person name="Roberts D.J."/>
            <person name="Fox G.E."/>
        </authorList>
    </citation>
    <scope>NUCLEOTIDE SEQUENCE [LARGE SCALE GENOMIC DNA]</scope>
    <source>
        <strain evidence="1 2">FB1</strain>
    </source>
</reference>
<accession>A0A7Z1DRD2</accession>
<evidence type="ECO:0000313" key="2">
    <source>
        <dbReference type="Proteomes" id="UP000216984"/>
    </source>
</evidence>
<dbReference type="AlphaFoldDB" id="A0A7Z1DRD2"/>